<evidence type="ECO:0000256" key="1">
    <source>
        <dbReference type="ARBA" id="ARBA00004647"/>
    </source>
</evidence>
<dbReference type="GO" id="GO:0005509">
    <property type="term" value="F:calcium ion binding"/>
    <property type="evidence" value="ECO:0007669"/>
    <property type="project" value="InterPro"/>
</dbReference>
<dbReference type="Proteomes" id="UP000694422">
    <property type="component" value="Unplaced"/>
</dbReference>
<dbReference type="SUPFAM" id="SSF47473">
    <property type="entry name" value="EF-hand"/>
    <property type="match status" value="1"/>
</dbReference>
<reference evidence="8" key="2">
    <citation type="submission" date="2025-09" db="UniProtKB">
        <authorList>
            <consortium name="Ensembl"/>
        </authorList>
    </citation>
    <scope>IDENTIFICATION</scope>
</reference>
<dbReference type="PROSITE" id="PS00018">
    <property type="entry name" value="EF_HAND_1"/>
    <property type="match status" value="1"/>
</dbReference>
<keyword evidence="6" id="KW-0206">Cytoskeleton</keyword>
<dbReference type="GO" id="GO:0150034">
    <property type="term" value="C:distal axon"/>
    <property type="evidence" value="ECO:0007669"/>
    <property type="project" value="UniProtKB-ARBA"/>
</dbReference>
<dbReference type="GO" id="GO:0051649">
    <property type="term" value="P:establishment of localization in cell"/>
    <property type="evidence" value="ECO:0007669"/>
    <property type="project" value="UniProtKB-ARBA"/>
</dbReference>
<accession>A0A8C9PQB0</accession>
<keyword evidence="6" id="KW-0963">Cytoplasm</keyword>
<reference evidence="8" key="1">
    <citation type="submission" date="2025-08" db="UniProtKB">
        <authorList>
            <consortium name="Ensembl"/>
        </authorList>
    </citation>
    <scope>IDENTIFICATION</scope>
</reference>
<dbReference type="Ensembl" id="ENSSDAT00000012000.1">
    <property type="protein sequence ID" value="ENSSDAP00000010579.1"/>
    <property type="gene ID" value="ENSSDAG00000009580.1"/>
</dbReference>
<evidence type="ECO:0000259" key="7">
    <source>
        <dbReference type="PROSITE" id="PS50222"/>
    </source>
</evidence>
<evidence type="ECO:0000313" key="8">
    <source>
        <dbReference type="Ensembl" id="ENSSDAP00000010579.1"/>
    </source>
</evidence>
<evidence type="ECO:0000313" key="9">
    <source>
        <dbReference type="Proteomes" id="UP000694422"/>
    </source>
</evidence>
<dbReference type="GO" id="GO:0016460">
    <property type="term" value="C:myosin II complex"/>
    <property type="evidence" value="ECO:0007669"/>
    <property type="project" value="TreeGrafter"/>
</dbReference>
<keyword evidence="3" id="KW-0479">Metal-binding</keyword>
<dbReference type="PANTHER" id="PTHR23048">
    <property type="entry name" value="MYOSIN LIGHT CHAIN 1, 3"/>
    <property type="match status" value="1"/>
</dbReference>
<sequence>MADQLTEEQIAEFKEAFSLFDKDGDGTITTKELGTVMKSLGQNPTEEELQDMINEVDADGGWMDRWMWLPWEQGLSGTEMEETEAP</sequence>
<proteinExistence type="inferred from homology"/>
<evidence type="ECO:0000256" key="3">
    <source>
        <dbReference type="ARBA" id="ARBA00022723"/>
    </source>
</evidence>
<dbReference type="InterPro" id="IPR011992">
    <property type="entry name" value="EF-hand-dom_pair"/>
</dbReference>
<evidence type="ECO:0000256" key="6">
    <source>
        <dbReference type="ARBA" id="ARBA00023212"/>
    </source>
</evidence>
<dbReference type="InterPro" id="IPR018247">
    <property type="entry name" value="EF_Hand_1_Ca_BS"/>
</dbReference>
<dbReference type="GO" id="GO:0043209">
    <property type="term" value="C:myelin sheath"/>
    <property type="evidence" value="ECO:0007669"/>
    <property type="project" value="UniProtKB-ARBA"/>
</dbReference>
<comment type="similarity">
    <text evidence="2">Belongs to the calmodulin family.</text>
</comment>
<dbReference type="FunFam" id="1.10.238.10:FF:000527">
    <property type="entry name" value="Calmodulin-3"/>
    <property type="match status" value="1"/>
</dbReference>
<feature type="domain" description="EF-hand" evidence="7">
    <location>
        <begin position="8"/>
        <end position="43"/>
    </location>
</feature>
<keyword evidence="5" id="KW-0106">Calcium</keyword>
<comment type="subcellular location">
    <subcellularLocation>
        <location evidence="1">Cytoplasm</location>
        <location evidence="1">Cytoskeleton</location>
        <location evidence="1">Spindle pole</location>
    </subcellularLocation>
</comment>
<dbReference type="PROSITE" id="PS50222">
    <property type="entry name" value="EF_HAND_2"/>
    <property type="match status" value="1"/>
</dbReference>
<dbReference type="InterPro" id="IPR002048">
    <property type="entry name" value="EF_hand_dom"/>
</dbReference>
<organism evidence="8 9">
    <name type="scientific">Spermophilus dauricus</name>
    <name type="common">Daurian ground squirrel</name>
    <dbReference type="NCBI Taxonomy" id="99837"/>
    <lineage>
        <taxon>Eukaryota</taxon>
        <taxon>Metazoa</taxon>
        <taxon>Chordata</taxon>
        <taxon>Craniata</taxon>
        <taxon>Vertebrata</taxon>
        <taxon>Euteleostomi</taxon>
        <taxon>Mammalia</taxon>
        <taxon>Eutheria</taxon>
        <taxon>Euarchontoglires</taxon>
        <taxon>Glires</taxon>
        <taxon>Rodentia</taxon>
        <taxon>Sciuromorpha</taxon>
        <taxon>Sciuridae</taxon>
        <taxon>Xerinae</taxon>
        <taxon>Marmotini</taxon>
        <taxon>Spermophilus</taxon>
    </lineage>
</organism>
<dbReference type="GO" id="GO:0000922">
    <property type="term" value="C:spindle pole"/>
    <property type="evidence" value="ECO:0007669"/>
    <property type="project" value="UniProtKB-SubCell"/>
</dbReference>
<name>A0A8C9PQB0_SPEDA</name>
<dbReference type="Pfam" id="PF13499">
    <property type="entry name" value="EF-hand_7"/>
    <property type="match status" value="1"/>
</dbReference>
<dbReference type="PANTHER" id="PTHR23048:SF0">
    <property type="entry name" value="CALMODULIN LIKE 3"/>
    <property type="match status" value="1"/>
</dbReference>
<evidence type="ECO:0000256" key="4">
    <source>
        <dbReference type="ARBA" id="ARBA00022737"/>
    </source>
</evidence>
<dbReference type="Gene3D" id="1.10.238.10">
    <property type="entry name" value="EF-hand"/>
    <property type="match status" value="1"/>
</dbReference>
<keyword evidence="9" id="KW-1185">Reference proteome</keyword>
<dbReference type="CDD" id="cd00051">
    <property type="entry name" value="EFh"/>
    <property type="match status" value="1"/>
</dbReference>
<evidence type="ECO:0000256" key="5">
    <source>
        <dbReference type="ARBA" id="ARBA00022837"/>
    </source>
</evidence>
<dbReference type="AlphaFoldDB" id="A0A8C9PQB0"/>
<protein>
    <recommendedName>
        <fullName evidence="7">EF-hand domain-containing protein</fullName>
    </recommendedName>
</protein>
<dbReference type="InterPro" id="IPR050230">
    <property type="entry name" value="CALM/Myosin/TropC-like"/>
</dbReference>
<evidence type="ECO:0000256" key="2">
    <source>
        <dbReference type="ARBA" id="ARBA00009763"/>
    </source>
</evidence>
<keyword evidence="4" id="KW-0677">Repeat</keyword>
<dbReference type="SMART" id="SM00054">
    <property type="entry name" value="EFh"/>
    <property type="match status" value="1"/>
</dbReference>